<dbReference type="InterPro" id="IPR016040">
    <property type="entry name" value="NAD(P)-bd_dom"/>
</dbReference>
<protein>
    <recommendedName>
        <fullName evidence="1">NAD(P)-binding domain-containing protein</fullName>
    </recommendedName>
</protein>
<dbReference type="InterPro" id="IPR036291">
    <property type="entry name" value="NAD(P)-bd_dom_sf"/>
</dbReference>
<dbReference type="AlphaFoldDB" id="A0A6C0EGS9"/>
<dbReference type="Pfam" id="PF16363">
    <property type="entry name" value="GDP_Man_Dehyd"/>
    <property type="match status" value="1"/>
</dbReference>
<proteinExistence type="predicted"/>
<evidence type="ECO:0000259" key="1">
    <source>
        <dbReference type="Pfam" id="PF16363"/>
    </source>
</evidence>
<organism evidence="2">
    <name type="scientific">viral metagenome</name>
    <dbReference type="NCBI Taxonomy" id="1070528"/>
    <lineage>
        <taxon>unclassified sequences</taxon>
        <taxon>metagenomes</taxon>
        <taxon>organismal metagenomes</taxon>
    </lineage>
</organism>
<name>A0A6C0EGS9_9ZZZZ</name>
<dbReference type="PANTHER" id="PTHR43000">
    <property type="entry name" value="DTDP-D-GLUCOSE 4,6-DEHYDRATASE-RELATED"/>
    <property type="match status" value="1"/>
</dbReference>
<dbReference type="Gene3D" id="3.40.50.720">
    <property type="entry name" value="NAD(P)-binding Rossmann-like Domain"/>
    <property type="match status" value="1"/>
</dbReference>
<accession>A0A6C0EGS9</accession>
<reference evidence="2" key="1">
    <citation type="journal article" date="2020" name="Nature">
        <title>Giant virus diversity and host interactions through global metagenomics.</title>
        <authorList>
            <person name="Schulz F."/>
            <person name="Roux S."/>
            <person name="Paez-Espino D."/>
            <person name="Jungbluth S."/>
            <person name="Walsh D.A."/>
            <person name="Denef V.J."/>
            <person name="McMahon K.D."/>
            <person name="Konstantinidis K.T."/>
            <person name="Eloe-Fadrosh E.A."/>
            <person name="Kyrpides N.C."/>
            <person name="Woyke T."/>
        </authorList>
    </citation>
    <scope>NUCLEOTIDE SEQUENCE</scope>
    <source>
        <strain evidence="2">GVMAG-M-3300023179-33</strain>
    </source>
</reference>
<feature type="domain" description="NAD(P)-binding" evidence="1">
    <location>
        <begin position="17"/>
        <end position="335"/>
    </location>
</feature>
<dbReference type="SUPFAM" id="SSF51735">
    <property type="entry name" value="NAD(P)-binding Rossmann-fold domains"/>
    <property type="match status" value="1"/>
</dbReference>
<sequence length="343" mass="39968">MYYIHKYIYIYKYMRIIITGVAGFIGSNICEKLLELNHEIIGIDNFICGYKENILHFNSHPKFTFFELSIEDKELYSIIQKDDIIIHLAAISSLASNQENPVFSYNNNICGMINLLEISRINGVKHFIFASTSAIYENNNEFPLHESLQTNPDLIYSVGKKHGEELLISFHKTYGLNYSILRFFNVYGPRQDFMRTHPALIPYIIDSFKNNKIPILHSDGNQERDYVFIDDIIHLFIILIKKHPINDIINVSSGKTISVKNIVTIINSYLSENKINPVYRDPSLLWEKSEKLWRGNYPFSKDRMKQEVNKYTLGDSIKAKNILDWEAKTDMKEGLLKCITFEK</sequence>
<evidence type="ECO:0000313" key="2">
    <source>
        <dbReference type="EMBL" id="QHT27623.1"/>
    </source>
</evidence>
<dbReference type="EMBL" id="MN739825">
    <property type="protein sequence ID" value="QHT27623.1"/>
    <property type="molecule type" value="Genomic_DNA"/>
</dbReference>